<keyword evidence="5 8" id="KW-0812">Transmembrane</keyword>
<keyword evidence="10" id="KW-1185">Reference proteome</keyword>
<dbReference type="AlphaFoldDB" id="A0A6I7HMN8"/>
<protein>
    <recommendedName>
        <fullName evidence="8">Probable membrane transporter protein</fullName>
    </recommendedName>
</protein>
<dbReference type="PANTHER" id="PTHR30269">
    <property type="entry name" value="TRANSMEMBRANE PROTEIN YFCA"/>
    <property type="match status" value="1"/>
</dbReference>
<feature type="transmembrane region" description="Helical" evidence="8">
    <location>
        <begin position="101"/>
        <end position="122"/>
    </location>
</feature>
<feature type="transmembrane region" description="Helical" evidence="8">
    <location>
        <begin position="128"/>
        <end position="155"/>
    </location>
</feature>
<accession>A0A6I7HMN8</accession>
<keyword evidence="7 8" id="KW-0472">Membrane</keyword>
<dbReference type="EMBL" id="QPIX01000006">
    <property type="protein sequence ID" value="RCW23972.1"/>
    <property type="molecule type" value="Genomic_DNA"/>
</dbReference>
<feature type="transmembrane region" description="Helical" evidence="8">
    <location>
        <begin position="193"/>
        <end position="211"/>
    </location>
</feature>
<keyword evidence="3" id="KW-0813">Transport</keyword>
<dbReference type="InterPro" id="IPR002781">
    <property type="entry name" value="TM_pro_TauE-like"/>
</dbReference>
<evidence type="ECO:0000256" key="5">
    <source>
        <dbReference type="ARBA" id="ARBA00022692"/>
    </source>
</evidence>
<keyword evidence="6 8" id="KW-1133">Transmembrane helix</keyword>
<evidence type="ECO:0000256" key="8">
    <source>
        <dbReference type="RuleBase" id="RU363041"/>
    </source>
</evidence>
<name>A0A6I7HMN8_9HYPH</name>
<evidence type="ECO:0000256" key="7">
    <source>
        <dbReference type="ARBA" id="ARBA00023136"/>
    </source>
</evidence>
<dbReference type="Proteomes" id="UP000252582">
    <property type="component" value="Unassembled WGS sequence"/>
</dbReference>
<feature type="transmembrane region" description="Helical" evidence="8">
    <location>
        <begin position="223"/>
        <end position="241"/>
    </location>
</feature>
<evidence type="ECO:0000313" key="9">
    <source>
        <dbReference type="EMBL" id="RCW23972.1"/>
    </source>
</evidence>
<comment type="caution">
    <text evidence="9">The sequence shown here is derived from an EMBL/GenBank/DDBJ whole genome shotgun (WGS) entry which is preliminary data.</text>
</comment>
<dbReference type="GO" id="GO:0005886">
    <property type="term" value="C:plasma membrane"/>
    <property type="evidence" value="ECO:0007669"/>
    <property type="project" value="UniProtKB-SubCell"/>
</dbReference>
<evidence type="ECO:0000313" key="10">
    <source>
        <dbReference type="Proteomes" id="UP000252582"/>
    </source>
</evidence>
<evidence type="ECO:0000256" key="1">
    <source>
        <dbReference type="ARBA" id="ARBA00004651"/>
    </source>
</evidence>
<feature type="transmembrane region" description="Helical" evidence="8">
    <location>
        <begin position="76"/>
        <end position="94"/>
    </location>
</feature>
<evidence type="ECO:0000256" key="4">
    <source>
        <dbReference type="ARBA" id="ARBA00022475"/>
    </source>
</evidence>
<evidence type="ECO:0000256" key="6">
    <source>
        <dbReference type="ARBA" id="ARBA00022989"/>
    </source>
</evidence>
<proteinExistence type="inferred from homology"/>
<evidence type="ECO:0000256" key="3">
    <source>
        <dbReference type="ARBA" id="ARBA00022448"/>
    </source>
</evidence>
<reference evidence="9 10" key="1">
    <citation type="submission" date="2018-07" db="EMBL/GenBank/DDBJ databases">
        <title>Genomic Encyclopedia of Type Strains, Phase IV (KMG-IV): sequencing the most valuable type-strain genomes for metagenomic binning, comparative biology and taxonomic classification.</title>
        <authorList>
            <person name="Goeker M."/>
        </authorList>
    </citation>
    <scope>NUCLEOTIDE SEQUENCE [LARGE SCALE GENOMIC DNA]</scope>
    <source>
        <strain evidence="9 10">DSM 25528</strain>
    </source>
</reference>
<dbReference type="Pfam" id="PF01925">
    <property type="entry name" value="TauE"/>
    <property type="match status" value="1"/>
</dbReference>
<organism evidence="9 10">
    <name type="scientific">Ciceribacter lividus</name>
    <dbReference type="NCBI Taxonomy" id="1197950"/>
    <lineage>
        <taxon>Bacteria</taxon>
        <taxon>Pseudomonadati</taxon>
        <taxon>Pseudomonadota</taxon>
        <taxon>Alphaproteobacteria</taxon>
        <taxon>Hyphomicrobiales</taxon>
        <taxon>Rhizobiaceae</taxon>
        <taxon>Ciceribacter</taxon>
    </lineage>
</organism>
<feature type="transmembrane region" description="Helical" evidence="8">
    <location>
        <begin position="46"/>
        <end position="64"/>
    </location>
</feature>
<feature type="transmembrane region" description="Helical" evidence="8">
    <location>
        <begin position="167"/>
        <end position="187"/>
    </location>
</feature>
<comment type="subcellular location">
    <subcellularLocation>
        <location evidence="1 8">Cell membrane</location>
        <topology evidence="1 8">Multi-pass membrane protein</topology>
    </subcellularLocation>
</comment>
<evidence type="ECO:0000256" key="2">
    <source>
        <dbReference type="ARBA" id="ARBA00009142"/>
    </source>
</evidence>
<dbReference type="InterPro" id="IPR052017">
    <property type="entry name" value="TSUP"/>
</dbReference>
<gene>
    <name evidence="9" type="ORF">DFR48_10694</name>
</gene>
<feature type="transmembrane region" description="Helical" evidence="8">
    <location>
        <begin position="12"/>
        <end position="34"/>
    </location>
</feature>
<dbReference type="PANTHER" id="PTHR30269:SF37">
    <property type="entry name" value="MEMBRANE TRANSPORTER PROTEIN"/>
    <property type="match status" value="1"/>
</dbReference>
<comment type="similarity">
    <text evidence="2 8">Belongs to the 4-toluene sulfonate uptake permease (TSUP) (TC 2.A.102) family.</text>
</comment>
<keyword evidence="4 8" id="KW-1003">Cell membrane</keyword>
<sequence length="242" mass="25336">MDILSSPVLLAAIFAIVAAASVVQAGLGMGFGLASAPLLALIDPNMVPGPVLILAVATSVWAAWREHGSIRWSELRTGIAGRIVGVCAGSLLLASLANQHIFVLVFGTLIGSAVLLSVSGWRLPFNRFTLLIMSAFSGLMGTITSVGAPPMALIYQSRSSHEARPTLAAFFSIGSALSLLGLYISGWGKPDDFLLALLMVPPMLLGTFIARKLSSGFDKRFRPMLLIISAAAAAVLIYQGLT</sequence>